<feature type="domain" description="SHOCT" evidence="2">
    <location>
        <begin position="90"/>
        <end position="115"/>
    </location>
</feature>
<evidence type="ECO:0000256" key="1">
    <source>
        <dbReference type="SAM" id="Phobius"/>
    </source>
</evidence>
<evidence type="ECO:0000259" key="2">
    <source>
        <dbReference type="Pfam" id="PF09851"/>
    </source>
</evidence>
<reference evidence="3 4" key="1">
    <citation type="submission" date="2022-03" db="EMBL/GenBank/DDBJ databases">
        <title>Sinomonas sp. isolated from a soil.</title>
        <authorList>
            <person name="Han J."/>
            <person name="Kim D.-U."/>
        </authorList>
    </citation>
    <scope>NUCLEOTIDE SEQUENCE [LARGE SCALE GENOMIC DNA]</scope>
    <source>
        <strain evidence="3 4">5-5</strain>
    </source>
</reference>
<dbReference type="EMBL" id="JAKZBV010000001">
    <property type="protein sequence ID" value="MCH6471266.1"/>
    <property type="molecule type" value="Genomic_DNA"/>
</dbReference>
<accession>A0ABS9U3X0</accession>
<gene>
    <name evidence="3" type="ORF">L0M17_15000</name>
</gene>
<proteinExistence type="predicted"/>
<keyword evidence="1" id="KW-0472">Membrane</keyword>
<name>A0ABS9U3X0_9MICC</name>
<keyword evidence="1" id="KW-1133">Transmembrane helix</keyword>
<protein>
    <submittedName>
        <fullName evidence="3">SHOCT domain-containing protein</fullName>
    </submittedName>
</protein>
<evidence type="ECO:0000313" key="3">
    <source>
        <dbReference type="EMBL" id="MCH6471266.1"/>
    </source>
</evidence>
<sequence length="122" mass="14276">MIMTPALVAADTAWHGPWFWPWFLLIPLFWILLIVLFFTIGRRFWWRRHWDQYQAGQYQAGPNQEGPYQAGPYQGDLRAARPGVDSAGSAESVLRERFARGEIDETEYRQRLEVLRGDSYQG</sequence>
<dbReference type="InterPro" id="IPR018649">
    <property type="entry name" value="SHOCT"/>
</dbReference>
<dbReference type="Proteomes" id="UP001202922">
    <property type="component" value="Unassembled WGS sequence"/>
</dbReference>
<dbReference type="RefSeq" id="WP_241054938.1">
    <property type="nucleotide sequence ID" value="NZ_JAKZBV010000001.1"/>
</dbReference>
<feature type="transmembrane region" description="Helical" evidence="1">
    <location>
        <begin position="20"/>
        <end position="40"/>
    </location>
</feature>
<organism evidence="3 4">
    <name type="scientific">Sinomonas terrae</name>
    <dbReference type="NCBI Taxonomy" id="2908838"/>
    <lineage>
        <taxon>Bacteria</taxon>
        <taxon>Bacillati</taxon>
        <taxon>Actinomycetota</taxon>
        <taxon>Actinomycetes</taxon>
        <taxon>Micrococcales</taxon>
        <taxon>Micrococcaceae</taxon>
        <taxon>Sinomonas</taxon>
    </lineage>
</organism>
<keyword evidence="1" id="KW-0812">Transmembrane</keyword>
<comment type="caution">
    <text evidence="3">The sequence shown here is derived from an EMBL/GenBank/DDBJ whole genome shotgun (WGS) entry which is preliminary data.</text>
</comment>
<keyword evidence="4" id="KW-1185">Reference proteome</keyword>
<evidence type="ECO:0000313" key="4">
    <source>
        <dbReference type="Proteomes" id="UP001202922"/>
    </source>
</evidence>
<dbReference type="Pfam" id="PF09851">
    <property type="entry name" value="SHOCT"/>
    <property type="match status" value="1"/>
</dbReference>